<dbReference type="EMBL" id="JACHIP010000003">
    <property type="protein sequence ID" value="MBB5057711.1"/>
    <property type="molecule type" value="Genomic_DNA"/>
</dbReference>
<organism evidence="3 4">
    <name type="scientific">Granulicella aggregans</name>
    <dbReference type="NCBI Taxonomy" id="474949"/>
    <lineage>
        <taxon>Bacteria</taxon>
        <taxon>Pseudomonadati</taxon>
        <taxon>Acidobacteriota</taxon>
        <taxon>Terriglobia</taxon>
        <taxon>Terriglobales</taxon>
        <taxon>Acidobacteriaceae</taxon>
        <taxon>Granulicella</taxon>
    </lineage>
</organism>
<keyword evidence="4" id="KW-1185">Reference proteome</keyword>
<dbReference type="RefSeq" id="WP_184216791.1">
    <property type="nucleotide sequence ID" value="NZ_JACHIP010000003.1"/>
</dbReference>
<dbReference type="AlphaFoldDB" id="A0A7W7ZD32"/>
<feature type="domain" description="DUF4097" evidence="2">
    <location>
        <begin position="43"/>
        <end position="286"/>
    </location>
</feature>
<evidence type="ECO:0000313" key="3">
    <source>
        <dbReference type="EMBL" id="MBB5057711.1"/>
    </source>
</evidence>
<evidence type="ECO:0000256" key="1">
    <source>
        <dbReference type="SAM" id="SignalP"/>
    </source>
</evidence>
<dbReference type="Proteomes" id="UP000540989">
    <property type="component" value="Unassembled WGS sequence"/>
</dbReference>
<dbReference type="Pfam" id="PF13349">
    <property type="entry name" value="DUF4097"/>
    <property type="match status" value="1"/>
</dbReference>
<sequence>MKITGVVFAMSAVLAVSVAAQAQDGVAWEKSYPVSSQAKLVFETGDSGLTVRSCGSCTQVHVKVVLKNRSLSDFLLQEGQSGNAVNFSFKEKPHLHVSWHGSERKSEVVVETPSEVSLDARTEDGGLVVSGLHGEMNLRTSDGGQMLDHLTGALKLQASDGQIRIRDSSGTLEARSSDGGIDIAGSYTAIQLHSSDGGIKADLSQGGNLSTESRVESSDGGVTMVLPKNFAAEFDIQTRDGGLMSTLPLMVDGYNSKHSSGHNIHGKMNGGGALLTIHTSDGGVRLSTAS</sequence>
<feature type="chain" id="PRO_5030618608" description="DUF4097 domain-containing protein" evidence="1">
    <location>
        <begin position="23"/>
        <end position="290"/>
    </location>
</feature>
<protein>
    <recommendedName>
        <fullName evidence="2">DUF4097 domain-containing protein</fullName>
    </recommendedName>
</protein>
<feature type="signal peptide" evidence="1">
    <location>
        <begin position="1"/>
        <end position="22"/>
    </location>
</feature>
<evidence type="ECO:0000313" key="4">
    <source>
        <dbReference type="Proteomes" id="UP000540989"/>
    </source>
</evidence>
<gene>
    <name evidence="3" type="ORF">HDF16_002417</name>
</gene>
<comment type="caution">
    <text evidence="3">The sequence shown here is derived from an EMBL/GenBank/DDBJ whole genome shotgun (WGS) entry which is preliminary data.</text>
</comment>
<name>A0A7W7ZD32_9BACT</name>
<accession>A0A7W7ZD32</accession>
<reference evidence="3 4" key="1">
    <citation type="submission" date="2020-08" db="EMBL/GenBank/DDBJ databases">
        <title>Genomic Encyclopedia of Type Strains, Phase IV (KMG-V): Genome sequencing to study the core and pangenomes of soil and plant-associated prokaryotes.</title>
        <authorList>
            <person name="Whitman W."/>
        </authorList>
    </citation>
    <scope>NUCLEOTIDE SEQUENCE [LARGE SCALE GENOMIC DNA]</scope>
    <source>
        <strain evidence="3 4">M8UP14</strain>
    </source>
</reference>
<keyword evidence="1" id="KW-0732">Signal</keyword>
<dbReference type="InterPro" id="IPR025164">
    <property type="entry name" value="Toastrack_DUF4097"/>
</dbReference>
<proteinExistence type="predicted"/>
<evidence type="ECO:0000259" key="2">
    <source>
        <dbReference type="Pfam" id="PF13349"/>
    </source>
</evidence>